<gene>
    <name evidence="1" type="ORF">AVDCRST_MAG72-1376</name>
</gene>
<dbReference type="EMBL" id="CADCUJ010000059">
    <property type="protein sequence ID" value="CAA9349877.1"/>
    <property type="molecule type" value="Genomic_DNA"/>
</dbReference>
<name>A0A6J4M6L1_9ACTN</name>
<proteinExistence type="predicted"/>
<evidence type="ECO:0000313" key="1">
    <source>
        <dbReference type="EMBL" id="CAA9349877.1"/>
    </source>
</evidence>
<protein>
    <submittedName>
        <fullName evidence="1">Uncharacterized protein</fullName>
    </submittedName>
</protein>
<organism evidence="1">
    <name type="scientific">uncultured Nocardioidaceae bacterium</name>
    <dbReference type="NCBI Taxonomy" id="253824"/>
    <lineage>
        <taxon>Bacteria</taxon>
        <taxon>Bacillati</taxon>
        <taxon>Actinomycetota</taxon>
        <taxon>Actinomycetes</taxon>
        <taxon>Propionibacteriales</taxon>
        <taxon>Nocardioidaceae</taxon>
        <taxon>environmental samples</taxon>
    </lineage>
</organism>
<accession>A0A6J4M6L1</accession>
<reference evidence="1" key="1">
    <citation type="submission" date="2020-02" db="EMBL/GenBank/DDBJ databases">
        <authorList>
            <person name="Meier V. D."/>
        </authorList>
    </citation>
    <scope>NUCLEOTIDE SEQUENCE</scope>
    <source>
        <strain evidence="1">AVDCRST_MAG72</strain>
    </source>
</reference>
<sequence length="46" mass="5050">MPKTSTPKRKPIVVQPRAREQVGLLAIGYLVSRGLAKAGSREPYND</sequence>
<dbReference type="AlphaFoldDB" id="A0A6J4M6L1"/>